<evidence type="ECO:0000256" key="8">
    <source>
        <dbReference type="PIRSR" id="PIRSR000398-1"/>
    </source>
</evidence>
<dbReference type="PIRSF" id="PIRSF000398">
    <property type="entry name" value="M_m6A_EcoRV"/>
    <property type="match status" value="1"/>
</dbReference>
<keyword evidence="11" id="KW-1185">Reference proteome</keyword>
<protein>
    <recommendedName>
        <fullName evidence="9">Site-specific DNA-methyltransferase (adenine-specific)</fullName>
        <ecNumber evidence="9">2.1.1.72</ecNumber>
    </recommendedName>
</protein>
<dbReference type="Proteomes" id="UP001142444">
    <property type="component" value="Unassembled WGS sequence"/>
</dbReference>
<name>A0A9X4G237_ACTEU</name>
<organism evidence="10 11">
    <name type="scientific">Actinobacillus equuli subsp. equuli</name>
    <dbReference type="NCBI Taxonomy" id="202947"/>
    <lineage>
        <taxon>Bacteria</taxon>
        <taxon>Pseudomonadati</taxon>
        <taxon>Pseudomonadota</taxon>
        <taxon>Gammaproteobacteria</taxon>
        <taxon>Pasteurellales</taxon>
        <taxon>Pasteurellaceae</taxon>
        <taxon>Actinobacillus</taxon>
    </lineage>
</organism>
<evidence type="ECO:0000256" key="7">
    <source>
        <dbReference type="ARBA" id="ARBA00047942"/>
    </source>
</evidence>
<dbReference type="EMBL" id="JAPHVQ010000001">
    <property type="protein sequence ID" value="MDE8033833.1"/>
    <property type="molecule type" value="Genomic_DNA"/>
</dbReference>
<evidence type="ECO:0000313" key="10">
    <source>
        <dbReference type="EMBL" id="MDE8033833.1"/>
    </source>
</evidence>
<dbReference type="AlphaFoldDB" id="A0A9X4G237"/>
<feature type="binding site" evidence="8">
    <location>
        <position position="11"/>
    </location>
    <ligand>
        <name>S-adenosyl-L-methionine</name>
        <dbReference type="ChEBI" id="CHEBI:59789"/>
    </ligand>
</feature>
<evidence type="ECO:0000256" key="3">
    <source>
        <dbReference type="ARBA" id="ARBA00022679"/>
    </source>
</evidence>
<dbReference type="Gene3D" id="3.40.50.150">
    <property type="entry name" value="Vaccinia Virus protein VP39"/>
    <property type="match status" value="1"/>
</dbReference>
<dbReference type="Gene3D" id="1.10.1020.10">
    <property type="entry name" value="Adenine-specific Methyltransferase, Domain 2"/>
    <property type="match status" value="1"/>
</dbReference>
<dbReference type="PRINTS" id="PR00505">
    <property type="entry name" value="D12N6MTFRASE"/>
</dbReference>
<dbReference type="PANTHER" id="PTHR30481">
    <property type="entry name" value="DNA ADENINE METHYLASE"/>
    <property type="match status" value="1"/>
</dbReference>
<evidence type="ECO:0000256" key="1">
    <source>
        <dbReference type="ARBA" id="ARBA00006594"/>
    </source>
</evidence>
<gene>
    <name evidence="10" type="ORF">OQ257_01415</name>
</gene>
<evidence type="ECO:0000256" key="9">
    <source>
        <dbReference type="RuleBase" id="RU361257"/>
    </source>
</evidence>
<comment type="similarity">
    <text evidence="1 9">Belongs to the N(4)/N(6)-methyltransferase family.</text>
</comment>
<comment type="caution">
    <text evidence="10">The sequence shown here is derived from an EMBL/GenBank/DDBJ whole genome shotgun (WGS) entry which is preliminary data.</text>
</comment>
<dbReference type="GO" id="GO:0043565">
    <property type="term" value="F:sequence-specific DNA binding"/>
    <property type="evidence" value="ECO:0007669"/>
    <property type="project" value="TreeGrafter"/>
</dbReference>
<proteinExistence type="inferred from homology"/>
<dbReference type="GO" id="GO:0006298">
    <property type="term" value="P:mismatch repair"/>
    <property type="evidence" value="ECO:0007669"/>
    <property type="project" value="TreeGrafter"/>
</dbReference>
<evidence type="ECO:0000256" key="5">
    <source>
        <dbReference type="ARBA" id="ARBA00022705"/>
    </source>
</evidence>
<dbReference type="InterPro" id="IPR029063">
    <property type="entry name" value="SAM-dependent_MTases_sf"/>
</dbReference>
<dbReference type="PANTHER" id="PTHR30481:SF3">
    <property type="entry name" value="DNA ADENINE METHYLASE"/>
    <property type="match status" value="1"/>
</dbReference>
<dbReference type="GO" id="GO:0009307">
    <property type="term" value="P:DNA restriction-modification system"/>
    <property type="evidence" value="ECO:0007669"/>
    <property type="project" value="InterPro"/>
</dbReference>
<dbReference type="RefSeq" id="WP_275217131.1">
    <property type="nucleotide sequence ID" value="NZ_JAPHVQ010000001.1"/>
</dbReference>
<feature type="binding site" evidence="8">
    <location>
        <position position="59"/>
    </location>
    <ligand>
        <name>S-adenosyl-L-methionine</name>
        <dbReference type="ChEBI" id="CHEBI:59789"/>
    </ligand>
</feature>
<evidence type="ECO:0000256" key="2">
    <source>
        <dbReference type="ARBA" id="ARBA00022603"/>
    </source>
</evidence>
<dbReference type="InterPro" id="IPR023095">
    <property type="entry name" value="Ade_MeTrfase_dom_2"/>
</dbReference>
<keyword evidence="3 9" id="KW-0808">Transferase</keyword>
<dbReference type="GO" id="GO:1904047">
    <property type="term" value="F:S-adenosyl-L-methionine binding"/>
    <property type="evidence" value="ECO:0007669"/>
    <property type="project" value="TreeGrafter"/>
</dbReference>
<dbReference type="EC" id="2.1.1.72" evidence="9"/>
<sequence>MSNHKRAFLKWAGGKYRLTPEINKHLPPQPAQGACFVEPFVGAGSVFLNTDYDRYLLADINPDLINLFNIVKQDVEHYIQQTKALFHAPNANSAEFYYARRQEFNQSNDKFRRAVLFLYLNRFGFNGLCRYNQKREYNVPFGAYKTHYFPEQELRFFAEKAQKAQFICADFEEVFNLLEQKSDNYIVYCDPPYAPLQQESNFTNYAGGGFSLAQQELLASYAKQAQAKNIPVLISNHDTAFTRSIYKGAKIKKIKVQRSISQKGDARIKVDELFALFA</sequence>
<dbReference type="InterPro" id="IPR012327">
    <property type="entry name" value="MeTrfase_D12"/>
</dbReference>
<keyword evidence="5" id="KW-0235">DNA replication</keyword>
<feature type="binding site" evidence="8">
    <location>
        <position position="190"/>
    </location>
    <ligand>
        <name>S-adenosyl-L-methionine</name>
        <dbReference type="ChEBI" id="CHEBI:59789"/>
    </ligand>
</feature>
<dbReference type="NCBIfam" id="TIGR00571">
    <property type="entry name" value="dam"/>
    <property type="match status" value="1"/>
</dbReference>
<accession>A0A9X4G237</accession>
<dbReference type="GO" id="GO:0006260">
    <property type="term" value="P:DNA replication"/>
    <property type="evidence" value="ECO:0007669"/>
    <property type="project" value="UniProtKB-KW"/>
</dbReference>
<evidence type="ECO:0000256" key="4">
    <source>
        <dbReference type="ARBA" id="ARBA00022691"/>
    </source>
</evidence>
<keyword evidence="4 9" id="KW-0949">S-adenosyl-L-methionine</keyword>
<dbReference type="SUPFAM" id="SSF53335">
    <property type="entry name" value="S-adenosyl-L-methionine-dependent methyltransferases"/>
    <property type="match status" value="1"/>
</dbReference>
<feature type="binding site" evidence="8">
    <location>
        <position position="15"/>
    </location>
    <ligand>
        <name>S-adenosyl-L-methionine</name>
        <dbReference type="ChEBI" id="CHEBI:59789"/>
    </ligand>
</feature>
<dbReference type="Pfam" id="PF02086">
    <property type="entry name" value="MethyltransfD12"/>
    <property type="match status" value="1"/>
</dbReference>
<comment type="catalytic activity">
    <reaction evidence="7 9">
        <text>a 2'-deoxyadenosine in DNA + S-adenosyl-L-methionine = an N(6)-methyl-2'-deoxyadenosine in DNA + S-adenosyl-L-homocysteine + H(+)</text>
        <dbReference type="Rhea" id="RHEA:15197"/>
        <dbReference type="Rhea" id="RHEA-COMP:12418"/>
        <dbReference type="Rhea" id="RHEA-COMP:12419"/>
        <dbReference type="ChEBI" id="CHEBI:15378"/>
        <dbReference type="ChEBI" id="CHEBI:57856"/>
        <dbReference type="ChEBI" id="CHEBI:59789"/>
        <dbReference type="ChEBI" id="CHEBI:90615"/>
        <dbReference type="ChEBI" id="CHEBI:90616"/>
        <dbReference type="EC" id="2.1.1.72"/>
    </reaction>
</comment>
<dbReference type="GO" id="GO:0009007">
    <property type="term" value="F:site-specific DNA-methyltransferase (adenine-specific) activity"/>
    <property type="evidence" value="ECO:0007669"/>
    <property type="project" value="UniProtKB-UniRule"/>
</dbReference>
<keyword evidence="2 9" id="KW-0489">Methyltransferase</keyword>
<dbReference type="InterPro" id="IPR012263">
    <property type="entry name" value="M_m6A_EcoRV"/>
</dbReference>
<reference evidence="10" key="2">
    <citation type="journal article" date="2023" name="Pathogens">
        <title>Pathological Features and Genomic Characterization of an Actinobacillus equuli subsp. equuli Bearing Unique Virulence-Associated Genes from an Adult Horse with Pleuropneumonia.</title>
        <authorList>
            <person name="Kamali M."/>
            <person name="Carossino M."/>
            <person name="Del Piero F."/>
            <person name="Peak L."/>
            <person name="Mitchell M.S."/>
            <person name="Willette J."/>
            <person name="Baker R."/>
            <person name="Li F."/>
            <person name="Kenez A."/>
            <person name="Balasuriya U.B.R."/>
            <person name="Go Y.Y."/>
        </authorList>
    </citation>
    <scope>NUCLEOTIDE SEQUENCE</scope>
    <source>
        <strain evidence="10">4524</strain>
    </source>
</reference>
<evidence type="ECO:0000256" key="6">
    <source>
        <dbReference type="ARBA" id="ARBA00023125"/>
    </source>
</evidence>
<evidence type="ECO:0000313" key="11">
    <source>
        <dbReference type="Proteomes" id="UP001142444"/>
    </source>
</evidence>
<dbReference type="FunFam" id="1.10.1020.10:FF:000001">
    <property type="entry name" value="Site-specific DNA-methyltransferase (adenine-specific)"/>
    <property type="match status" value="1"/>
</dbReference>
<dbReference type="PROSITE" id="PS00092">
    <property type="entry name" value="N6_MTASE"/>
    <property type="match status" value="1"/>
</dbReference>
<dbReference type="GO" id="GO:0032259">
    <property type="term" value="P:methylation"/>
    <property type="evidence" value="ECO:0007669"/>
    <property type="project" value="UniProtKB-KW"/>
</dbReference>
<reference evidence="10" key="1">
    <citation type="submission" date="2022-11" db="EMBL/GenBank/DDBJ databases">
        <authorList>
            <person name="Kamali M."/>
            <person name="Peak L."/>
            <person name="Go Y.Y."/>
            <person name="Balasuriya U.B.R."/>
            <person name="Carossino M."/>
        </authorList>
    </citation>
    <scope>NUCLEOTIDE SEQUENCE</scope>
    <source>
        <strain evidence="10">4524</strain>
    </source>
</reference>
<keyword evidence="6" id="KW-0238">DNA-binding</keyword>
<dbReference type="InterPro" id="IPR002052">
    <property type="entry name" value="DNA_methylase_N6_adenine_CS"/>
</dbReference>